<dbReference type="EMBL" id="JAPDMQ010000917">
    <property type="protein sequence ID" value="KAK0519743.1"/>
    <property type="molecule type" value="Genomic_DNA"/>
</dbReference>
<reference evidence="1" key="1">
    <citation type="journal article" date="2023" name="PhytoFront">
        <title>Draft Genome Resources of Seven Strains of Tilletia horrida, Causal Agent of Kernel Smut of Rice.</title>
        <authorList>
            <person name="Khanal S."/>
            <person name="Antony Babu S."/>
            <person name="Zhou X.G."/>
        </authorList>
    </citation>
    <scope>NUCLEOTIDE SEQUENCE</scope>
    <source>
        <strain evidence="1">TX3</strain>
    </source>
</reference>
<evidence type="ECO:0000313" key="1">
    <source>
        <dbReference type="EMBL" id="KAK0519743.1"/>
    </source>
</evidence>
<comment type="caution">
    <text evidence="1">The sequence shown here is derived from an EMBL/GenBank/DDBJ whole genome shotgun (WGS) entry which is preliminary data.</text>
</comment>
<dbReference type="AlphaFoldDB" id="A0AAN6JGV2"/>
<protein>
    <recommendedName>
        <fullName evidence="3">DDE-1 domain-containing protein</fullName>
    </recommendedName>
</protein>
<evidence type="ECO:0000313" key="2">
    <source>
        <dbReference type="Proteomes" id="UP001176521"/>
    </source>
</evidence>
<name>A0AAN6JGV2_9BASI</name>
<evidence type="ECO:0008006" key="3">
    <source>
        <dbReference type="Google" id="ProtNLM"/>
    </source>
</evidence>
<organism evidence="1 2">
    <name type="scientific">Tilletia horrida</name>
    <dbReference type="NCBI Taxonomy" id="155126"/>
    <lineage>
        <taxon>Eukaryota</taxon>
        <taxon>Fungi</taxon>
        <taxon>Dikarya</taxon>
        <taxon>Basidiomycota</taxon>
        <taxon>Ustilaginomycotina</taxon>
        <taxon>Exobasidiomycetes</taxon>
        <taxon>Tilletiales</taxon>
        <taxon>Tilletiaceae</taxon>
        <taxon>Tilletia</taxon>
    </lineage>
</organism>
<proteinExistence type="predicted"/>
<sequence>RMDDENREEAVKGWDIYDAILASVEAWSDITEQIIFNCWGHAKIKLVTTGAGHAPVRVESPEPVLPPREEEELEEIVNKLGYANRMTIDFLLNHPGENEIEHAAVRTEEEIVQDVLSSIQDVEETPQDLIEIGWKEKPQVKHKEALQALRTIEAYAKQQSSQLDLPQSIKIRQTVSILRSTAHQQVSKSARQTTLYDCWDKQRQK</sequence>
<feature type="non-terminal residue" evidence="1">
    <location>
        <position position="1"/>
    </location>
</feature>
<gene>
    <name evidence="1" type="ORF">OC842_007341</name>
</gene>
<dbReference type="Proteomes" id="UP001176521">
    <property type="component" value="Unassembled WGS sequence"/>
</dbReference>
<accession>A0AAN6JGV2</accession>
<keyword evidence="2" id="KW-1185">Reference proteome</keyword>